<dbReference type="GO" id="GO:0005506">
    <property type="term" value="F:iron ion binding"/>
    <property type="evidence" value="ECO:0007669"/>
    <property type="project" value="InterPro"/>
</dbReference>
<accession>A0A7C4EMT6</accession>
<name>A0A7C4EMT6_9BACT</name>
<keyword evidence="5" id="KW-0408">Iron</keyword>
<dbReference type="InterPro" id="IPR058240">
    <property type="entry name" value="rSAM_sf"/>
</dbReference>
<evidence type="ECO:0000256" key="5">
    <source>
        <dbReference type="ARBA" id="ARBA00023004"/>
    </source>
</evidence>
<gene>
    <name evidence="8" type="primary">thiH</name>
    <name evidence="8" type="ORF">ENR59_07480</name>
</gene>
<dbReference type="NCBIfam" id="TIGR02351">
    <property type="entry name" value="thiH"/>
    <property type="match status" value="1"/>
</dbReference>
<evidence type="ECO:0000256" key="3">
    <source>
        <dbReference type="ARBA" id="ARBA00022691"/>
    </source>
</evidence>
<comment type="cofactor">
    <cofactor evidence="1">
        <name>[4Fe-4S] cluster</name>
        <dbReference type="ChEBI" id="CHEBI:49883"/>
    </cofactor>
</comment>
<protein>
    <submittedName>
        <fullName evidence="8">2-iminoacetate synthase ThiH</fullName>
    </submittedName>
</protein>
<dbReference type="CDD" id="cd01335">
    <property type="entry name" value="Radical_SAM"/>
    <property type="match status" value="1"/>
</dbReference>
<dbReference type="Pfam" id="PF06968">
    <property type="entry name" value="BATS"/>
    <property type="match status" value="1"/>
</dbReference>
<dbReference type="GO" id="GO:0051539">
    <property type="term" value="F:4 iron, 4 sulfur cluster binding"/>
    <property type="evidence" value="ECO:0007669"/>
    <property type="project" value="UniProtKB-KW"/>
</dbReference>
<dbReference type="InterPro" id="IPR007197">
    <property type="entry name" value="rSAM"/>
</dbReference>
<dbReference type="SFLD" id="SFLDF00301">
    <property type="entry name" value="2-iminoacetate_synthase_(ThiH)"/>
    <property type="match status" value="1"/>
</dbReference>
<dbReference type="SFLD" id="SFLDG01081">
    <property type="entry name" value="cleavage_of_the_Ca-Cb_bond_in"/>
    <property type="match status" value="1"/>
</dbReference>
<evidence type="ECO:0000259" key="7">
    <source>
        <dbReference type="PROSITE" id="PS51918"/>
    </source>
</evidence>
<dbReference type="InterPro" id="IPR034428">
    <property type="entry name" value="ThiH/NoCL/HydG-like"/>
</dbReference>
<dbReference type="GO" id="GO:0009228">
    <property type="term" value="P:thiamine biosynthetic process"/>
    <property type="evidence" value="ECO:0007669"/>
    <property type="project" value="InterPro"/>
</dbReference>
<evidence type="ECO:0000256" key="6">
    <source>
        <dbReference type="ARBA" id="ARBA00023014"/>
    </source>
</evidence>
<dbReference type="SFLD" id="SFLDG01060">
    <property type="entry name" value="BATS_domain_containing"/>
    <property type="match status" value="1"/>
</dbReference>
<dbReference type="Pfam" id="PF04055">
    <property type="entry name" value="Radical_SAM"/>
    <property type="match status" value="1"/>
</dbReference>
<dbReference type="GO" id="GO:0003824">
    <property type="term" value="F:catalytic activity"/>
    <property type="evidence" value="ECO:0007669"/>
    <property type="project" value="InterPro"/>
</dbReference>
<evidence type="ECO:0000313" key="8">
    <source>
        <dbReference type="EMBL" id="HGG92776.1"/>
    </source>
</evidence>
<evidence type="ECO:0000256" key="4">
    <source>
        <dbReference type="ARBA" id="ARBA00022723"/>
    </source>
</evidence>
<keyword evidence="2" id="KW-0004">4Fe-4S</keyword>
<evidence type="ECO:0000256" key="1">
    <source>
        <dbReference type="ARBA" id="ARBA00001966"/>
    </source>
</evidence>
<dbReference type="PROSITE" id="PS51918">
    <property type="entry name" value="RADICAL_SAM"/>
    <property type="match status" value="1"/>
</dbReference>
<dbReference type="InterPro" id="IPR018506">
    <property type="entry name" value="Cyt_B5_heme-BS"/>
</dbReference>
<dbReference type="SMART" id="SM00876">
    <property type="entry name" value="BATS"/>
    <property type="match status" value="1"/>
</dbReference>
<dbReference type="GO" id="GO:0020037">
    <property type="term" value="F:heme binding"/>
    <property type="evidence" value="ECO:0007669"/>
    <property type="project" value="InterPro"/>
</dbReference>
<dbReference type="InterPro" id="IPR013785">
    <property type="entry name" value="Aldolase_TIM"/>
</dbReference>
<dbReference type="Gene3D" id="3.20.20.70">
    <property type="entry name" value="Aldolase class I"/>
    <property type="match status" value="1"/>
</dbReference>
<comment type="caution">
    <text evidence="8">The sequence shown here is derived from an EMBL/GenBank/DDBJ whole genome shotgun (WGS) entry which is preliminary data.</text>
</comment>
<evidence type="ECO:0000256" key="2">
    <source>
        <dbReference type="ARBA" id="ARBA00022485"/>
    </source>
</evidence>
<dbReference type="PANTHER" id="PTHR43583:SF1">
    <property type="entry name" value="2-IMINOACETATE SYNTHASE"/>
    <property type="match status" value="1"/>
</dbReference>
<dbReference type="AlphaFoldDB" id="A0A7C4EMT6"/>
<dbReference type="PROSITE" id="PS00191">
    <property type="entry name" value="CYTOCHROME_B5_1"/>
    <property type="match status" value="1"/>
</dbReference>
<organism evidence="8">
    <name type="scientific">Fundidesulfovibrio putealis</name>
    <dbReference type="NCBI Taxonomy" id="270496"/>
    <lineage>
        <taxon>Bacteria</taxon>
        <taxon>Pseudomonadati</taxon>
        <taxon>Thermodesulfobacteriota</taxon>
        <taxon>Desulfovibrionia</taxon>
        <taxon>Desulfovibrionales</taxon>
        <taxon>Desulfovibrionaceae</taxon>
        <taxon>Fundidesulfovibrio</taxon>
    </lineage>
</organism>
<dbReference type="InterPro" id="IPR012726">
    <property type="entry name" value="ThiH"/>
</dbReference>
<keyword evidence="6" id="KW-0411">Iron-sulfur</keyword>
<sequence>MSFYDAMQPWTAMDLDALLDQATDDDVRRVLAKDRLSPADFLTLLSPAASAHLEAMAQKAHALTVRHFGRAVLLFTPLYLANICVNHCVYCGFNAENHLNRRQLSLEEVEAEARAIAASGLKHILILTGEAPARSSVEYILSCATLLKKHFSCIAMEVYPFTREDYARAVDAGVDGLTIYQEVYDQDAYLPLHPAGPKRDYRFRLDAPERACAAGMRQVNVGALLGLHRWRTEAFFSGLHADWLQCNYPDVEVSISPPRMRPHVGGFPPREVVSDRDLVQYITAFRLFMPRAGITLSTRESAPLRDNLLRLGVTKMSAGVSTSVGGRATGQDEPGQFEISDPRSVEQVRAMLYAQGYQPVFKDWQYL</sequence>
<dbReference type="PANTHER" id="PTHR43583">
    <property type="entry name" value="2-IMINOACETATE SYNTHASE"/>
    <property type="match status" value="1"/>
</dbReference>
<proteinExistence type="predicted"/>
<keyword evidence="4" id="KW-0479">Metal-binding</keyword>
<feature type="domain" description="Radical SAM core" evidence="7">
    <location>
        <begin position="70"/>
        <end position="291"/>
    </location>
</feature>
<dbReference type="EMBL" id="DSRP01000514">
    <property type="protein sequence ID" value="HGG92776.1"/>
    <property type="molecule type" value="Genomic_DNA"/>
</dbReference>
<reference evidence="8" key="1">
    <citation type="journal article" date="2020" name="mSystems">
        <title>Genome- and Community-Level Interaction Insights into Carbon Utilization and Element Cycling Functions of Hydrothermarchaeota in Hydrothermal Sediment.</title>
        <authorList>
            <person name="Zhou Z."/>
            <person name="Liu Y."/>
            <person name="Xu W."/>
            <person name="Pan J."/>
            <person name="Luo Z.H."/>
            <person name="Li M."/>
        </authorList>
    </citation>
    <scope>NUCLEOTIDE SEQUENCE [LARGE SCALE GENOMIC DNA]</scope>
    <source>
        <strain evidence="8">SpSt-413</strain>
    </source>
</reference>
<keyword evidence="3" id="KW-0949">S-adenosyl-L-methionine</keyword>
<dbReference type="SUPFAM" id="SSF102114">
    <property type="entry name" value="Radical SAM enzymes"/>
    <property type="match status" value="1"/>
</dbReference>
<dbReference type="InterPro" id="IPR010722">
    <property type="entry name" value="BATS_dom"/>
</dbReference>
<dbReference type="SFLD" id="SFLDS00029">
    <property type="entry name" value="Radical_SAM"/>
    <property type="match status" value="1"/>
</dbReference>